<feature type="chain" id="PRO_5042001713" description="DnrO protein" evidence="1">
    <location>
        <begin position="28"/>
        <end position="153"/>
    </location>
</feature>
<feature type="signal peptide" evidence="1">
    <location>
        <begin position="1"/>
        <end position="27"/>
    </location>
</feature>
<keyword evidence="3" id="KW-1185">Reference proteome</keyword>
<dbReference type="RefSeq" id="WP_053043188.1">
    <property type="nucleotide sequence ID" value="NZ_CP059735.1"/>
</dbReference>
<dbReference type="Proteomes" id="UP000032568">
    <property type="component" value="Chromosome"/>
</dbReference>
<protein>
    <recommendedName>
        <fullName evidence="4">DnrO protein</fullName>
    </recommendedName>
</protein>
<name>A0AAE9YSB1_9GAMM</name>
<dbReference type="KEGG" id="tact:SG35_001515"/>
<reference evidence="2 3" key="2">
    <citation type="journal article" date="2022" name="Mar. Drugs">
        <title>Bioassay-Guided Fractionation Leads to the Detection of Cholic Acid Generated by the Rare Thalassomonas sp.</title>
        <authorList>
            <person name="Pheiffer F."/>
            <person name="Schneider Y.K."/>
            <person name="Hansen E.H."/>
            <person name="Andersen J.H."/>
            <person name="Isaksson J."/>
            <person name="Busche T."/>
            <person name="R C."/>
            <person name="Kalinowski J."/>
            <person name="Zyl L.V."/>
            <person name="Trindade M."/>
        </authorList>
    </citation>
    <scope>NUCLEOTIDE SEQUENCE [LARGE SCALE GENOMIC DNA]</scope>
    <source>
        <strain evidence="2 3">A5K-106</strain>
    </source>
</reference>
<organism evidence="2 3">
    <name type="scientific">Thalassomonas actiniarum</name>
    <dbReference type="NCBI Taxonomy" id="485447"/>
    <lineage>
        <taxon>Bacteria</taxon>
        <taxon>Pseudomonadati</taxon>
        <taxon>Pseudomonadota</taxon>
        <taxon>Gammaproteobacteria</taxon>
        <taxon>Alteromonadales</taxon>
        <taxon>Colwelliaceae</taxon>
        <taxon>Thalassomonas</taxon>
    </lineage>
</organism>
<sequence>MMKPSLLPLISAAMFSLVLSVAPSALAAEHSHHHEESTMTLDQGKKWPIDESLHTGMAGIKKLMSVAIGDIHHHKFTAEKYRNLADELQGQLDFIFKNCNLPPAADGQLHILLSGMLRGVEQMKAHENARGGAIKIMKALHAYPEYFADGNWQ</sequence>
<accession>A0AAE9YSB1</accession>
<reference evidence="2 3" key="1">
    <citation type="journal article" date="2015" name="Genome Announc.">
        <title>Draft Genome Sequences of Marine Isolates of Thalassomonas viridans and Thalassomonas actiniarum.</title>
        <authorList>
            <person name="Olonade I."/>
            <person name="van Zyl L.J."/>
            <person name="Trindade M."/>
        </authorList>
    </citation>
    <scope>NUCLEOTIDE SEQUENCE [LARGE SCALE GENOMIC DNA]</scope>
    <source>
        <strain evidence="2 3">A5K-106</strain>
    </source>
</reference>
<dbReference type="AlphaFoldDB" id="A0AAE9YSB1"/>
<dbReference type="EMBL" id="CP059735">
    <property type="protein sequence ID" value="WDD99393.1"/>
    <property type="molecule type" value="Genomic_DNA"/>
</dbReference>
<evidence type="ECO:0000313" key="3">
    <source>
        <dbReference type="Proteomes" id="UP000032568"/>
    </source>
</evidence>
<evidence type="ECO:0000256" key="1">
    <source>
        <dbReference type="SAM" id="SignalP"/>
    </source>
</evidence>
<proteinExistence type="predicted"/>
<evidence type="ECO:0000313" key="2">
    <source>
        <dbReference type="EMBL" id="WDD99393.1"/>
    </source>
</evidence>
<gene>
    <name evidence="2" type="ORF">SG35_001515</name>
</gene>
<evidence type="ECO:0008006" key="4">
    <source>
        <dbReference type="Google" id="ProtNLM"/>
    </source>
</evidence>
<keyword evidence="1" id="KW-0732">Signal</keyword>